<dbReference type="eggNOG" id="ENOG50333JY">
    <property type="taxonomic scope" value="Bacteria"/>
</dbReference>
<dbReference type="Proteomes" id="UP000029669">
    <property type="component" value="Chromosome"/>
</dbReference>
<gene>
    <name evidence="1" type="ORF">TKV_c13820</name>
</gene>
<dbReference type="AlphaFoldDB" id="A0A097ARX1"/>
<accession>A0A097ARX1</accession>
<keyword evidence="2" id="KW-1185">Reference proteome</keyword>
<reference evidence="2" key="1">
    <citation type="journal article" date="2015" name="Genome Announc.">
        <title>Whole-Genome Sequences of 80 Environmental and Clinical Isolates of Burkholderia pseudomallei.</title>
        <authorList>
            <person name="Johnson S.L."/>
            <person name="Baker A.L."/>
            <person name="Chain P.S."/>
            <person name="Currie B.J."/>
            <person name="Daligault H.E."/>
            <person name="Davenport K.W."/>
            <person name="Davis C.B."/>
            <person name="Inglis T.J."/>
            <person name="Kaestli M."/>
            <person name="Koren S."/>
            <person name="Mayo M."/>
            <person name="Merritt A.J."/>
            <person name="Price E.P."/>
            <person name="Sarovich D.S."/>
            <person name="Warner J."/>
            <person name="Rosovitz M.J."/>
        </authorList>
    </citation>
    <scope>NUCLEOTIDE SEQUENCE [LARGE SCALE GENOMIC DNA]</scope>
    <source>
        <strain evidence="2">DSM 2030</strain>
    </source>
</reference>
<proteinExistence type="predicted"/>
<dbReference type="OrthoDB" id="9793197at2"/>
<dbReference type="HOGENOM" id="CLU_192814_0_0_9"/>
<protein>
    <recommendedName>
        <fullName evidence="3">DUF2007 domain-containing protein</fullName>
    </recommendedName>
</protein>
<organism evidence="1 2">
    <name type="scientific">Thermoanaerobacter kivui</name>
    <name type="common">Acetogenium kivui</name>
    <dbReference type="NCBI Taxonomy" id="2325"/>
    <lineage>
        <taxon>Bacteria</taxon>
        <taxon>Bacillati</taxon>
        <taxon>Bacillota</taxon>
        <taxon>Clostridia</taxon>
        <taxon>Thermoanaerobacterales</taxon>
        <taxon>Thermoanaerobacteraceae</taxon>
        <taxon>Thermoanaerobacter</taxon>
    </lineage>
</organism>
<dbReference type="EMBL" id="CP009170">
    <property type="protein sequence ID" value="AIS52553.1"/>
    <property type="molecule type" value="Genomic_DNA"/>
</dbReference>
<name>A0A097ARX1_THEKI</name>
<evidence type="ECO:0000313" key="2">
    <source>
        <dbReference type="Proteomes" id="UP000029669"/>
    </source>
</evidence>
<dbReference type="RefSeq" id="WP_049685289.1">
    <property type="nucleotide sequence ID" value="NZ_CP009170.1"/>
</dbReference>
<dbReference type="KEGG" id="tki:TKV_c13820"/>
<evidence type="ECO:0000313" key="1">
    <source>
        <dbReference type="EMBL" id="AIS52553.1"/>
    </source>
</evidence>
<dbReference type="STRING" id="2325.TKV_c13820"/>
<evidence type="ECO:0008006" key="3">
    <source>
        <dbReference type="Google" id="ProtNLM"/>
    </source>
</evidence>
<sequence length="77" mass="8904">MEGFVKILVLENEVEAKLIDGILKEKDIPHVIITYHDTAYDGLFQMVKGWGYIAAPQAYKEEILKIVEEIRKNKDEI</sequence>